<accession>A0AAV9WZW8</accession>
<gene>
    <name evidence="2" type="ORF">TWF694_002835</name>
</gene>
<evidence type="ECO:0000256" key="1">
    <source>
        <dbReference type="SAM" id="SignalP"/>
    </source>
</evidence>
<feature type="chain" id="PRO_5043350883" evidence="1">
    <location>
        <begin position="23"/>
        <end position="250"/>
    </location>
</feature>
<dbReference type="EMBL" id="JAVHJO010000012">
    <property type="protein sequence ID" value="KAK6531658.1"/>
    <property type="molecule type" value="Genomic_DNA"/>
</dbReference>
<dbReference type="AlphaFoldDB" id="A0AAV9WZW8"/>
<dbReference type="Proteomes" id="UP001365542">
    <property type="component" value="Unassembled WGS sequence"/>
</dbReference>
<evidence type="ECO:0000313" key="2">
    <source>
        <dbReference type="EMBL" id="KAK6531658.1"/>
    </source>
</evidence>
<proteinExistence type="predicted"/>
<protein>
    <submittedName>
        <fullName evidence="2">Uncharacterized protein</fullName>
    </submittedName>
</protein>
<comment type="caution">
    <text evidence="2">The sequence shown here is derived from an EMBL/GenBank/DDBJ whole genome shotgun (WGS) entry which is preliminary data.</text>
</comment>
<keyword evidence="1" id="KW-0732">Signal</keyword>
<evidence type="ECO:0000313" key="3">
    <source>
        <dbReference type="Proteomes" id="UP001365542"/>
    </source>
</evidence>
<feature type="signal peptide" evidence="1">
    <location>
        <begin position="1"/>
        <end position="22"/>
    </location>
</feature>
<reference evidence="2 3" key="1">
    <citation type="submission" date="2019-10" db="EMBL/GenBank/DDBJ databases">
        <authorList>
            <person name="Palmer J.M."/>
        </authorList>
    </citation>
    <scope>NUCLEOTIDE SEQUENCE [LARGE SCALE GENOMIC DNA]</scope>
    <source>
        <strain evidence="2 3">TWF694</strain>
    </source>
</reference>
<keyword evidence="3" id="KW-1185">Reference proteome</keyword>
<name>A0AAV9WZW8_9PEZI</name>
<organism evidence="2 3">
    <name type="scientific">Orbilia ellipsospora</name>
    <dbReference type="NCBI Taxonomy" id="2528407"/>
    <lineage>
        <taxon>Eukaryota</taxon>
        <taxon>Fungi</taxon>
        <taxon>Dikarya</taxon>
        <taxon>Ascomycota</taxon>
        <taxon>Pezizomycotina</taxon>
        <taxon>Orbiliomycetes</taxon>
        <taxon>Orbiliales</taxon>
        <taxon>Orbiliaceae</taxon>
        <taxon>Orbilia</taxon>
    </lineage>
</organism>
<sequence>MHSKLSLPLLVTLSSIYHGAASLSASSSIIDFQNLMLPERKSIVHLDDLGGVIFQNFDVTHITHDANESTDDLPSPLSLGGIFGPKKDKSTVAIIKQNSQRGTITVPVGKRLKSLEFFCCSNAEGESILEGNPCKQTKCKATASSFHLTDGKRVRQTEGIAIADPARALTGTAPGAITSTTLPLVGFAGASAMGMARSIVIDFTSIDTKGPPAAGRRRRAIHNGAHTAKHATRDIMVVTSLFMEPVEDDS</sequence>